<sequence length="303" mass="32812">MGVELGVVPRDLQVGDDQLVLQRTADPHHAADGELVEGRGAAVAPVGRRGAVDGGRAAALLHGPLRRTGTVRLRRHALRPVGVLRLLPVAALLLVLRVLPLLLVLSLLLVLLARLVLLVLSLLLVLLVLVLVGLRGDPEVLRLVRPGVALAAAPERLGRCLLGRPGPVGRLCLRGNPSPVRVSRLRLPGRRAEGEPRPVGGVAQADVRPRADFRLQDLLPPYVRAVRASVVLEDPRTPVEADRRVAPRDPRIVEHEVRLRVAAEREGPGRVKCPGLSVQFDYEFRHSMPHKVVPRVIPHGEGV</sequence>
<evidence type="ECO:0000313" key="3">
    <source>
        <dbReference type="Proteomes" id="UP001501358"/>
    </source>
</evidence>
<gene>
    <name evidence="2" type="ORF">GCM10010406_13620</name>
</gene>
<feature type="transmembrane region" description="Helical" evidence="1">
    <location>
        <begin position="111"/>
        <end position="134"/>
    </location>
</feature>
<accession>A0ABP5YG93</accession>
<comment type="caution">
    <text evidence="2">The sequence shown here is derived from an EMBL/GenBank/DDBJ whole genome shotgun (WGS) entry which is preliminary data.</text>
</comment>
<organism evidence="2 3">
    <name type="scientific">Streptomyces thermolineatus</name>
    <dbReference type="NCBI Taxonomy" id="44033"/>
    <lineage>
        <taxon>Bacteria</taxon>
        <taxon>Bacillati</taxon>
        <taxon>Actinomycetota</taxon>
        <taxon>Actinomycetes</taxon>
        <taxon>Kitasatosporales</taxon>
        <taxon>Streptomycetaceae</taxon>
        <taxon>Streptomyces</taxon>
    </lineage>
</organism>
<feature type="transmembrane region" description="Helical" evidence="1">
    <location>
        <begin position="82"/>
        <end position="105"/>
    </location>
</feature>
<proteinExistence type="predicted"/>
<dbReference type="Proteomes" id="UP001501358">
    <property type="component" value="Unassembled WGS sequence"/>
</dbReference>
<reference evidence="3" key="1">
    <citation type="journal article" date="2019" name="Int. J. Syst. Evol. Microbiol.">
        <title>The Global Catalogue of Microorganisms (GCM) 10K type strain sequencing project: providing services to taxonomists for standard genome sequencing and annotation.</title>
        <authorList>
            <consortium name="The Broad Institute Genomics Platform"/>
            <consortium name="The Broad Institute Genome Sequencing Center for Infectious Disease"/>
            <person name="Wu L."/>
            <person name="Ma J."/>
        </authorList>
    </citation>
    <scope>NUCLEOTIDE SEQUENCE [LARGE SCALE GENOMIC DNA]</scope>
    <source>
        <strain evidence="3">JCM 6307</strain>
    </source>
</reference>
<keyword evidence="1" id="KW-0472">Membrane</keyword>
<keyword evidence="1" id="KW-1133">Transmembrane helix</keyword>
<keyword evidence="1" id="KW-0812">Transmembrane</keyword>
<evidence type="ECO:0000256" key="1">
    <source>
        <dbReference type="SAM" id="Phobius"/>
    </source>
</evidence>
<name>A0ABP5YG93_9ACTN</name>
<dbReference type="EMBL" id="BAAATA010000005">
    <property type="protein sequence ID" value="GAA2478725.1"/>
    <property type="molecule type" value="Genomic_DNA"/>
</dbReference>
<keyword evidence="3" id="KW-1185">Reference proteome</keyword>
<evidence type="ECO:0000313" key="2">
    <source>
        <dbReference type="EMBL" id="GAA2478725.1"/>
    </source>
</evidence>
<protein>
    <submittedName>
        <fullName evidence="2">Uncharacterized protein</fullName>
    </submittedName>
</protein>